<dbReference type="AlphaFoldDB" id="A0A5B7G448"/>
<sequence>MNDDIRYKCPLGKSDHIEELTIKYELGKRRTHDNDTLNNSVPQSIADFKTFISVDFVVSPSVSFIFSKAMSPVKAVTVPSICDLSREWYCVFQVGICGTVESMACLVFPKQSAVIMSSSYSGEEWATVPSGYTFAPRRACGSAQDLSGGGSDSGRSTVFAGECQHLFRHGSCLWIVDINASCPQPAATQVSVPSAQWNIVLDNVAELRSEINQLKVDREASSPPS</sequence>
<comment type="caution">
    <text evidence="1">The sequence shown here is derived from an EMBL/GenBank/DDBJ whole genome shotgun (WGS) entry which is preliminary data.</text>
</comment>
<dbReference type="Proteomes" id="UP000324222">
    <property type="component" value="Unassembled WGS sequence"/>
</dbReference>
<proteinExistence type="predicted"/>
<dbReference type="EMBL" id="VSRR010010058">
    <property type="protein sequence ID" value="MPC51254.1"/>
    <property type="molecule type" value="Genomic_DNA"/>
</dbReference>
<name>A0A5B7G448_PORTR</name>
<protein>
    <submittedName>
        <fullName evidence="1">Uncharacterized protein</fullName>
    </submittedName>
</protein>
<reference evidence="1 2" key="1">
    <citation type="submission" date="2019-05" db="EMBL/GenBank/DDBJ databases">
        <title>Another draft genome of Portunus trituberculatus and its Hox gene families provides insights of decapod evolution.</title>
        <authorList>
            <person name="Jeong J.-H."/>
            <person name="Song I."/>
            <person name="Kim S."/>
            <person name="Choi T."/>
            <person name="Kim D."/>
            <person name="Ryu S."/>
            <person name="Kim W."/>
        </authorList>
    </citation>
    <scope>NUCLEOTIDE SEQUENCE [LARGE SCALE GENOMIC DNA]</scope>
    <source>
        <tissue evidence="1">Muscle</tissue>
    </source>
</reference>
<gene>
    <name evidence="1" type="ORF">E2C01_045098</name>
</gene>
<organism evidence="1 2">
    <name type="scientific">Portunus trituberculatus</name>
    <name type="common">Swimming crab</name>
    <name type="synonym">Neptunus trituberculatus</name>
    <dbReference type="NCBI Taxonomy" id="210409"/>
    <lineage>
        <taxon>Eukaryota</taxon>
        <taxon>Metazoa</taxon>
        <taxon>Ecdysozoa</taxon>
        <taxon>Arthropoda</taxon>
        <taxon>Crustacea</taxon>
        <taxon>Multicrustacea</taxon>
        <taxon>Malacostraca</taxon>
        <taxon>Eumalacostraca</taxon>
        <taxon>Eucarida</taxon>
        <taxon>Decapoda</taxon>
        <taxon>Pleocyemata</taxon>
        <taxon>Brachyura</taxon>
        <taxon>Eubrachyura</taxon>
        <taxon>Portunoidea</taxon>
        <taxon>Portunidae</taxon>
        <taxon>Portuninae</taxon>
        <taxon>Portunus</taxon>
    </lineage>
</organism>
<accession>A0A5B7G448</accession>
<evidence type="ECO:0000313" key="1">
    <source>
        <dbReference type="EMBL" id="MPC51254.1"/>
    </source>
</evidence>
<evidence type="ECO:0000313" key="2">
    <source>
        <dbReference type="Proteomes" id="UP000324222"/>
    </source>
</evidence>
<keyword evidence="2" id="KW-1185">Reference proteome</keyword>